<evidence type="ECO:0000313" key="2">
    <source>
        <dbReference type="Proteomes" id="UP000315235"/>
    </source>
</evidence>
<proteinExistence type="predicted"/>
<dbReference type="InterPro" id="IPR036388">
    <property type="entry name" value="WH-like_DNA-bd_sf"/>
</dbReference>
<reference evidence="1 2" key="1">
    <citation type="submission" date="2019-07" db="EMBL/GenBank/DDBJ databases">
        <title>Pseudomonas mangiferae sp. nov., isolated from bark of mango tree in Thailand.</title>
        <authorList>
            <person name="Srisuk N."/>
            <person name="Anurat P."/>
        </authorList>
    </citation>
    <scope>NUCLEOTIDE SEQUENCE [LARGE SCALE GENOMIC DNA]</scope>
    <source>
        <strain evidence="1 2">DMKU_BBB3-04</strain>
    </source>
</reference>
<dbReference type="InterPro" id="IPR036390">
    <property type="entry name" value="WH_DNA-bd_sf"/>
</dbReference>
<dbReference type="SUPFAM" id="SSF46785">
    <property type="entry name" value="Winged helix' DNA-binding domain"/>
    <property type="match status" value="1"/>
</dbReference>
<dbReference type="EMBL" id="VJOY01000001">
    <property type="protein sequence ID" value="TRX76639.1"/>
    <property type="molecule type" value="Genomic_DNA"/>
</dbReference>
<dbReference type="Gene3D" id="1.10.10.10">
    <property type="entry name" value="Winged helix-like DNA-binding domain superfamily/Winged helix DNA-binding domain"/>
    <property type="match status" value="1"/>
</dbReference>
<dbReference type="OrthoDB" id="6985415at2"/>
<gene>
    <name evidence="1" type="ORF">FM069_01030</name>
</gene>
<evidence type="ECO:0008006" key="3">
    <source>
        <dbReference type="Google" id="ProtNLM"/>
    </source>
</evidence>
<evidence type="ECO:0000313" key="1">
    <source>
        <dbReference type="EMBL" id="TRX76639.1"/>
    </source>
</evidence>
<organism evidence="1 2">
    <name type="scientific">Pseudomonas mangiferae</name>
    <dbReference type="NCBI Taxonomy" id="2593654"/>
    <lineage>
        <taxon>Bacteria</taxon>
        <taxon>Pseudomonadati</taxon>
        <taxon>Pseudomonadota</taxon>
        <taxon>Gammaproteobacteria</taxon>
        <taxon>Pseudomonadales</taxon>
        <taxon>Pseudomonadaceae</taxon>
        <taxon>Pseudomonas</taxon>
    </lineage>
</organism>
<name>A0A553H4F3_9PSED</name>
<protein>
    <recommendedName>
        <fullName evidence="3">Transcriptional repressor</fullName>
    </recommendedName>
</protein>
<dbReference type="AlphaFoldDB" id="A0A553H4F3"/>
<dbReference type="Proteomes" id="UP000315235">
    <property type="component" value="Unassembled WGS sequence"/>
</dbReference>
<comment type="caution">
    <text evidence="1">The sequence shown here is derived from an EMBL/GenBank/DDBJ whole genome shotgun (WGS) entry which is preliminary data.</text>
</comment>
<dbReference type="RefSeq" id="WP_143486274.1">
    <property type="nucleotide sequence ID" value="NZ_VJOY01000001.1"/>
</dbReference>
<sequence>MGTQHNQQLKERLRQAGLKTSLPRLKILDALHQATLDKGGSSARALHADLVEAGLPISLGGVRQVICRLSSHGVIIHEAKNRYSFSLES</sequence>
<accession>A0A553H4F3</accession>
<keyword evidence="2" id="KW-1185">Reference proteome</keyword>